<reference evidence="3" key="1">
    <citation type="submission" date="2009-02" db="EMBL/GenBank/DDBJ databases">
        <authorList>
            <person name="Fulton L."/>
            <person name="Clifton S."/>
            <person name="Fulton B."/>
            <person name="Xu J."/>
            <person name="Minx P."/>
            <person name="Pepin K.H."/>
            <person name="Johnson M."/>
            <person name="Bhonagiri V."/>
            <person name="Nash W.E."/>
            <person name="Mardis E.R."/>
            <person name="Wilson R.K."/>
        </authorList>
    </citation>
    <scope>NUCLEOTIDE SEQUENCE [LARGE SCALE GENOMIC DNA]</scope>
    <source>
        <strain evidence="3">DSM 15053</strain>
    </source>
</reference>
<feature type="transmembrane region" description="Helical" evidence="1">
    <location>
        <begin position="94"/>
        <end position="111"/>
    </location>
</feature>
<keyword evidence="1" id="KW-1133">Transmembrane helix</keyword>
<dbReference type="Gene3D" id="3.30.565.10">
    <property type="entry name" value="Histidine kinase-like ATPase, C-terminal domain"/>
    <property type="match status" value="1"/>
</dbReference>
<dbReference type="Pfam" id="PF14501">
    <property type="entry name" value="HATPase_c_5"/>
    <property type="match status" value="1"/>
</dbReference>
<organism evidence="3 4">
    <name type="scientific">[Clostridium] hylemonae DSM 15053</name>
    <dbReference type="NCBI Taxonomy" id="553973"/>
    <lineage>
        <taxon>Bacteria</taxon>
        <taxon>Bacillati</taxon>
        <taxon>Bacillota</taxon>
        <taxon>Clostridia</taxon>
        <taxon>Lachnospirales</taxon>
        <taxon>Lachnospiraceae</taxon>
    </lineage>
</organism>
<evidence type="ECO:0000313" key="4">
    <source>
        <dbReference type="Proteomes" id="UP000004893"/>
    </source>
</evidence>
<evidence type="ECO:0000259" key="2">
    <source>
        <dbReference type="Pfam" id="PF14501"/>
    </source>
</evidence>
<feature type="transmembrane region" description="Helical" evidence="1">
    <location>
        <begin position="131"/>
        <end position="152"/>
    </location>
</feature>
<dbReference type="RefSeq" id="WP_006442161.1">
    <property type="nucleotide sequence ID" value="NZ_CP036524.1"/>
</dbReference>
<feature type="transmembrane region" description="Helical" evidence="1">
    <location>
        <begin position="164"/>
        <end position="183"/>
    </location>
</feature>
<dbReference type="OrthoDB" id="9156435at2"/>
<dbReference type="AlphaFoldDB" id="C0BYE0"/>
<dbReference type="InterPro" id="IPR032834">
    <property type="entry name" value="NatK-like_C"/>
</dbReference>
<keyword evidence="4" id="KW-1185">Reference proteome</keyword>
<dbReference type="Proteomes" id="UP000004893">
    <property type="component" value="Unassembled WGS sequence"/>
</dbReference>
<dbReference type="GO" id="GO:0042802">
    <property type="term" value="F:identical protein binding"/>
    <property type="evidence" value="ECO:0007669"/>
    <property type="project" value="TreeGrafter"/>
</dbReference>
<sequence length="456" mass="52288">MMNADDIFAALRVAGTCIVFACFIFIPLKSRFRYGNVRTALWVSALIVVTVVTTLLFLLPGHLFTEYNILGIALWFCLAVAVFRITIESSGFELLFIVLVTLNLYVNIMAITKSIVSLHLKEMPEAAAQMLVSYGVTLFYVPLLWILLVRFFRRIVELNISRSFWRVIWMIPALTYIVFYVKIVGDFWKRPVHIEKGDVLFSVLWSFITYAFFFVTLVMLLQAYKGIAAMEETKLIASQLQMQEEKYESMIEHMEDTARLRHDWRHHLLVIAGFADSGSVEGLREYLKQLAPVYMADTDTTLCENHVADVILRHYRTLADDAGIKIRIQADIPEGIHIGETDLGSVLGNLLENALHACRGRQTGEREIEVKAAVKGSQLVIMLRNTYENKIVERKGRYLSTKHEGEGRGIASVKRVVEKYRGMVHVAYDERFFNFTLFMNLEEQKRSAPGSREQYL</sequence>
<comment type="caution">
    <text evidence="3">The sequence shown here is derived from an EMBL/GenBank/DDBJ whole genome shotgun (WGS) entry which is preliminary data.</text>
</comment>
<evidence type="ECO:0000256" key="1">
    <source>
        <dbReference type="SAM" id="Phobius"/>
    </source>
</evidence>
<proteinExistence type="predicted"/>
<feature type="transmembrane region" description="Helical" evidence="1">
    <location>
        <begin position="40"/>
        <end position="61"/>
    </location>
</feature>
<dbReference type="eggNOG" id="COG3290">
    <property type="taxonomic scope" value="Bacteria"/>
</dbReference>
<dbReference type="GO" id="GO:0016301">
    <property type="term" value="F:kinase activity"/>
    <property type="evidence" value="ECO:0007669"/>
    <property type="project" value="UniProtKB-KW"/>
</dbReference>
<dbReference type="CDD" id="cd16935">
    <property type="entry name" value="HATPase_AgrC-ComD-like"/>
    <property type="match status" value="1"/>
</dbReference>
<evidence type="ECO:0000313" key="3">
    <source>
        <dbReference type="EMBL" id="EEG74868.1"/>
    </source>
</evidence>
<dbReference type="PANTHER" id="PTHR40448">
    <property type="entry name" value="TWO-COMPONENT SENSOR HISTIDINE KINASE"/>
    <property type="match status" value="1"/>
</dbReference>
<accession>C0BYE0</accession>
<name>C0BYE0_9FIRM</name>
<dbReference type="eggNOG" id="COG1835">
    <property type="taxonomic scope" value="Bacteria"/>
</dbReference>
<feature type="transmembrane region" description="Helical" evidence="1">
    <location>
        <begin position="203"/>
        <end position="224"/>
    </location>
</feature>
<gene>
    <name evidence="3" type="ORF">CLOHYLEM_04829</name>
</gene>
<keyword evidence="3" id="KW-0808">Transferase</keyword>
<dbReference type="SUPFAM" id="SSF55874">
    <property type="entry name" value="ATPase domain of HSP90 chaperone/DNA topoisomerase II/histidine kinase"/>
    <property type="match status" value="1"/>
</dbReference>
<reference evidence="3" key="2">
    <citation type="submission" date="2013-06" db="EMBL/GenBank/DDBJ databases">
        <title>Draft genome sequence of Clostridium hylemonae (DSM 15053).</title>
        <authorList>
            <person name="Sudarsanam P."/>
            <person name="Ley R."/>
            <person name="Guruge J."/>
            <person name="Turnbaugh P.J."/>
            <person name="Mahowald M."/>
            <person name="Liep D."/>
            <person name="Gordon J."/>
        </authorList>
    </citation>
    <scope>NUCLEOTIDE SEQUENCE</scope>
    <source>
        <strain evidence="3">DSM 15053</strain>
    </source>
</reference>
<dbReference type="HOGENOM" id="CLU_020211_14_0_9"/>
<dbReference type="PANTHER" id="PTHR40448:SF1">
    <property type="entry name" value="TWO-COMPONENT SENSOR HISTIDINE KINASE"/>
    <property type="match status" value="1"/>
</dbReference>
<keyword evidence="1" id="KW-0812">Transmembrane</keyword>
<keyword evidence="3" id="KW-0418">Kinase</keyword>
<keyword evidence="1" id="KW-0472">Membrane</keyword>
<feature type="domain" description="Sensor histidine kinase NatK-like C-terminal" evidence="2">
    <location>
        <begin position="341"/>
        <end position="437"/>
    </location>
</feature>
<dbReference type="EMBL" id="ABYI02000018">
    <property type="protein sequence ID" value="EEG74868.1"/>
    <property type="molecule type" value="Genomic_DNA"/>
</dbReference>
<feature type="transmembrane region" description="Helical" evidence="1">
    <location>
        <begin position="67"/>
        <end position="87"/>
    </location>
</feature>
<dbReference type="STRING" id="553973.CLOHYLEM_04829"/>
<protein>
    <submittedName>
        <fullName evidence="3">ATPase/histidine kinase/DNA gyrase B/HSP90 domain protein</fullName>
    </submittedName>
</protein>
<feature type="transmembrane region" description="Helical" evidence="1">
    <location>
        <begin position="6"/>
        <end position="28"/>
    </location>
</feature>
<dbReference type="InterPro" id="IPR036890">
    <property type="entry name" value="HATPase_C_sf"/>
</dbReference>